<organism evidence="1">
    <name type="scientific">Arundo donax</name>
    <name type="common">Giant reed</name>
    <name type="synonym">Donax arundinaceus</name>
    <dbReference type="NCBI Taxonomy" id="35708"/>
    <lineage>
        <taxon>Eukaryota</taxon>
        <taxon>Viridiplantae</taxon>
        <taxon>Streptophyta</taxon>
        <taxon>Embryophyta</taxon>
        <taxon>Tracheophyta</taxon>
        <taxon>Spermatophyta</taxon>
        <taxon>Magnoliopsida</taxon>
        <taxon>Liliopsida</taxon>
        <taxon>Poales</taxon>
        <taxon>Poaceae</taxon>
        <taxon>PACMAD clade</taxon>
        <taxon>Arundinoideae</taxon>
        <taxon>Arundineae</taxon>
        <taxon>Arundo</taxon>
    </lineage>
</organism>
<dbReference type="PANTHER" id="PTHR47926">
    <property type="entry name" value="PENTATRICOPEPTIDE REPEAT-CONTAINING PROTEIN"/>
    <property type="match status" value="1"/>
</dbReference>
<reference evidence="1" key="1">
    <citation type="submission" date="2014-09" db="EMBL/GenBank/DDBJ databases">
        <authorList>
            <person name="Magalhaes I.L.F."/>
            <person name="Oliveira U."/>
            <person name="Santos F.R."/>
            <person name="Vidigal T.H.D.A."/>
            <person name="Brescovit A.D."/>
            <person name="Santos A.J."/>
        </authorList>
    </citation>
    <scope>NUCLEOTIDE SEQUENCE</scope>
    <source>
        <tissue evidence="1">Shoot tissue taken approximately 20 cm above the soil surface</tissue>
    </source>
</reference>
<dbReference type="GO" id="GO:0009451">
    <property type="term" value="P:RNA modification"/>
    <property type="evidence" value="ECO:0007669"/>
    <property type="project" value="InterPro"/>
</dbReference>
<dbReference type="Pfam" id="PF01535">
    <property type="entry name" value="PPR"/>
    <property type="match status" value="1"/>
</dbReference>
<dbReference type="InterPro" id="IPR046960">
    <property type="entry name" value="PPR_At4g14850-like_plant"/>
</dbReference>
<dbReference type="AlphaFoldDB" id="A0A0A9T2F4"/>
<proteinExistence type="predicted"/>
<dbReference type="InterPro" id="IPR011990">
    <property type="entry name" value="TPR-like_helical_dom_sf"/>
</dbReference>
<dbReference type="Gene3D" id="1.25.40.10">
    <property type="entry name" value="Tetratricopeptide repeat domain"/>
    <property type="match status" value="1"/>
</dbReference>
<protein>
    <submittedName>
        <fullName evidence="1">Uncharacterized protein</fullName>
    </submittedName>
</protein>
<name>A0A0A9T2F4_ARUDO</name>
<dbReference type="InterPro" id="IPR002885">
    <property type="entry name" value="PPR_rpt"/>
</dbReference>
<dbReference type="GO" id="GO:0003723">
    <property type="term" value="F:RNA binding"/>
    <property type="evidence" value="ECO:0007669"/>
    <property type="project" value="InterPro"/>
</dbReference>
<reference evidence="1" key="2">
    <citation type="journal article" date="2015" name="Data Brief">
        <title>Shoot transcriptome of the giant reed, Arundo donax.</title>
        <authorList>
            <person name="Barrero R.A."/>
            <person name="Guerrero F.D."/>
            <person name="Moolhuijzen P."/>
            <person name="Goolsby J.A."/>
            <person name="Tidwell J."/>
            <person name="Bellgard S.E."/>
            <person name="Bellgard M.I."/>
        </authorList>
    </citation>
    <scope>NUCLEOTIDE SEQUENCE</scope>
    <source>
        <tissue evidence="1">Shoot tissue taken approximately 20 cm above the soil surface</tissue>
    </source>
</reference>
<evidence type="ECO:0000313" key="1">
    <source>
        <dbReference type="EMBL" id="JAD59567.1"/>
    </source>
</evidence>
<accession>A0A0A9T2F4</accession>
<sequence>MVKVVSACTHVGDWSMADCMVRYIEDYSIEVDVYLGNNAIDYYGRSGQLQSAEKVFFHMKDKNTMTLNTMITTYMQKEETWSRREKYSIKFLTKI</sequence>
<dbReference type="EMBL" id="GBRH01238328">
    <property type="protein sequence ID" value="JAD59567.1"/>
    <property type="molecule type" value="Transcribed_RNA"/>
</dbReference>